<dbReference type="PATRIC" id="fig|1226633.4.peg.917"/>
<feature type="domain" description="JAB1/MPN/MOV34 metalloenzyme" evidence="1">
    <location>
        <begin position="7"/>
        <end position="124"/>
    </location>
</feature>
<accession>A0A017H8M3</accession>
<dbReference type="OrthoDB" id="9802958at2"/>
<dbReference type="RefSeq" id="WP_039121615.1">
    <property type="nucleotide sequence ID" value="NZ_AOJP01000001.1"/>
</dbReference>
<dbReference type="Gene3D" id="3.40.140.10">
    <property type="entry name" value="Cytidine Deaminase, domain 2"/>
    <property type="match status" value="1"/>
</dbReference>
<evidence type="ECO:0000259" key="1">
    <source>
        <dbReference type="Pfam" id="PF01398"/>
    </source>
</evidence>
<sequence>MKMEKAKIVKIPRFIYNRMLEHCYRKLEKRYYDYELQEQKAYGLLSGEVLDDESVLIKNIYPLYKNGRYEDKERMNKKMKEFAIPSETPLEKRGWVVDNKEMGVILSDCIKEETEIVGAYHMHRVSWTTDILRDTPTTLDTELAKDSETIAVIISMVNPQEPIVRFFYEGLPDRELECNILEDR</sequence>
<proteinExistence type="predicted"/>
<dbReference type="GO" id="GO:0008237">
    <property type="term" value="F:metallopeptidase activity"/>
    <property type="evidence" value="ECO:0007669"/>
    <property type="project" value="InterPro"/>
</dbReference>
<organism evidence="2 3">
    <name type="scientific">Fusobacterium necrophorum subsp. funduliforme B35</name>
    <dbReference type="NCBI Taxonomy" id="1226633"/>
    <lineage>
        <taxon>Bacteria</taxon>
        <taxon>Fusobacteriati</taxon>
        <taxon>Fusobacteriota</taxon>
        <taxon>Fusobacteriia</taxon>
        <taxon>Fusobacteriales</taxon>
        <taxon>Fusobacteriaceae</taxon>
        <taxon>Fusobacterium</taxon>
    </lineage>
</organism>
<evidence type="ECO:0000313" key="2">
    <source>
        <dbReference type="EMBL" id="KID49416.1"/>
    </source>
</evidence>
<name>A0A017H8M3_9FUSO</name>
<dbReference type="EMBL" id="AUZI01000012">
    <property type="protein sequence ID" value="KID49416.1"/>
    <property type="molecule type" value="Genomic_DNA"/>
</dbReference>
<gene>
    <name evidence="2" type="ORF">C095_04515</name>
</gene>
<dbReference type="Pfam" id="PF01398">
    <property type="entry name" value="JAB"/>
    <property type="match status" value="1"/>
</dbReference>
<comment type="caution">
    <text evidence="2">The sequence shown here is derived from an EMBL/GenBank/DDBJ whole genome shotgun (WGS) entry which is preliminary data.</text>
</comment>
<dbReference type="Proteomes" id="UP000031184">
    <property type="component" value="Unassembled WGS sequence"/>
</dbReference>
<protein>
    <recommendedName>
        <fullName evidence="1">JAB1/MPN/MOV34 metalloenzyme domain-containing protein</fullName>
    </recommendedName>
</protein>
<reference evidence="2 3" key="1">
    <citation type="submission" date="2013-08" db="EMBL/GenBank/DDBJ databases">
        <title>An opportunistic ruminal bacterium that causes liver abscesses in cattle.</title>
        <authorList>
            <person name="Benahmed F.H."/>
            <person name="Rasmussen M."/>
            <person name="Harbottle H."/>
            <person name="Soppet D."/>
            <person name="Nagaraja T.G."/>
            <person name="Davidson M."/>
        </authorList>
    </citation>
    <scope>NUCLEOTIDE SEQUENCE [LARGE SCALE GENOMIC DNA]</scope>
    <source>
        <strain evidence="2 3">B35</strain>
    </source>
</reference>
<dbReference type="InterPro" id="IPR000555">
    <property type="entry name" value="JAMM/MPN+_dom"/>
</dbReference>
<dbReference type="AlphaFoldDB" id="A0A017H8M3"/>
<evidence type="ECO:0000313" key="3">
    <source>
        <dbReference type="Proteomes" id="UP000031184"/>
    </source>
</evidence>